<dbReference type="GeneID" id="62155841"/>
<feature type="compositionally biased region" description="Gly residues" evidence="1">
    <location>
        <begin position="183"/>
        <end position="193"/>
    </location>
</feature>
<dbReference type="EMBL" id="JAATWM020000001">
    <property type="protein sequence ID" value="KAF9882011.1"/>
    <property type="molecule type" value="Genomic_DNA"/>
</dbReference>
<gene>
    <name evidence="3" type="ORF">CkaCkLH20_00047</name>
</gene>
<organism evidence="3 4">
    <name type="scientific">Colletotrichum karsti</name>
    <dbReference type="NCBI Taxonomy" id="1095194"/>
    <lineage>
        <taxon>Eukaryota</taxon>
        <taxon>Fungi</taxon>
        <taxon>Dikarya</taxon>
        <taxon>Ascomycota</taxon>
        <taxon>Pezizomycotina</taxon>
        <taxon>Sordariomycetes</taxon>
        <taxon>Hypocreomycetidae</taxon>
        <taxon>Glomerellales</taxon>
        <taxon>Glomerellaceae</taxon>
        <taxon>Colletotrichum</taxon>
        <taxon>Colletotrichum boninense species complex</taxon>
    </lineage>
</organism>
<dbReference type="Proteomes" id="UP000781932">
    <property type="component" value="Unassembled WGS sequence"/>
</dbReference>
<keyword evidence="2" id="KW-0732">Signal</keyword>
<dbReference type="RefSeq" id="XP_038751472.1">
    <property type="nucleotide sequence ID" value="XM_038882767.1"/>
</dbReference>
<evidence type="ECO:0008006" key="5">
    <source>
        <dbReference type="Google" id="ProtNLM"/>
    </source>
</evidence>
<sequence>MKTTSAIILAVSAVASADVTYNATTGEYICSRPNAQWCAGGSFESDIIIRCNAQGRGQPGRCTNNLAGQPPIGVNPSLCWQSTADAGDAACEKNCVVYADTPFRLPGSVCTPYSSVSGTQSLPVGRPTGPVPQTGSGSVSRSAARPTSTGGVGSGPGRGNGTAIRVSSTPGVAPPPRPMSIIGTGGGGGGRGNGTTPSTTRGGGGGVAPGNPTTAPGQSGSPGFPGQPGQPGSSIPSGTRTPVPPSNTPTGPSTVPTAAAAQNTVGYLAVVGVFAAYFL</sequence>
<feature type="chain" id="PRO_5040260323" description="Accumulation-associated protein" evidence="2">
    <location>
        <begin position="18"/>
        <end position="279"/>
    </location>
</feature>
<keyword evidence="4" id="KW-1185">Reference proteome</keyword>
<feature type="signal peptide" evidence="2">
    <location>
        <begin position="1"/>
        <end position="17"/>
    </location>
</feature>
<evidence type="ECO:0000256" key="1">
    <source>
        <dbReference type="SAM" id="MobiDB-lite"/>
    </source>
</evidence>
<reference evidence="3" key="2">
    <citation type="submission" date="2020-11" db="EMBL/GenBank/DDBJ databases">
        <title>Whole genome sequencing of Colletotrichum sp.</title>
        <authorList>
            <person name="Li H."/>
        </authorList>
    </citation>
    <scope>NUCLEOTIDE SEQUENCE</scope>
    <source>
        <strain evidence="3">CkLH20</strain>
    </source>
</reference>
<comment type="caution">
    <text evidence="3">The sequence shown here is derived from an EMBL/GenBank/DDBJ whole genome shotgun (WGS) entry which is preliminary data.</text>
</comment>
<evidence type="ECO:0000313" key="3">
    <source>
        <dbReference type="EMBL" id="KAF9882011.1"/>
    </source>
</evidence>
<accession>A0A9P6IH20</accession>
<dbReference type="OrthoDB" id="5426294at2759"/>
<feature type="compositionally biased region" description="Low complexity" evidence="1">
    <location>
        <begin position="209"/>
        <end position="224"/>
    </location>
</feature>
<feature type="compositionally biased region" description="Gly residues" evidence="1">
    <location>
        <begin position="150"/>
        <end position="160"/>
    </location>
</feature>
<reference evidence="3" key="1">
    <citation type="submission" date="2020-03" db="EMBL/GenBank/DDBJ databases">
        <authorList>
            <person name="He L."/>
        </authorList>
    </citation>
    <scope>NUCLEOTIDE SEQUENCE</scope>
    <source>
        <strain evidence="3">CkLH20</strain>
    </source>
</reference>
<evidence type="ECO:0000256" key="2">
    <source>
        <dbReference type="SAM" id="SignalP"/>
    </source>
</evidence>
<evidence type="ECO:0000313" key="4">
    <source>
        <dbReference type="Proteomes" id="UP000781932"/>
    </source>
</evidence>
<feature type="region of interest" description="Disordered" evidence="1">
    <location>
        <begin position="114"/>
        <end position="256"/>
    </location>
</feature>
<feature type="compositionally biased region" description="Polar residues" evidence="1">
    <location>
        <begin position="131"/>
        <end position="141"/>
    </location>
</feature>
<dbReference type="AlphaFoldDB" id="A0A9P6IH20"/>
<proteinExistence type="predicted"/>
<protein>
    <recommendedName>
        <fullName evidence="5">Accumulation-associated protein</fullName>
    </recommendedName>
</protein>
<name>A0A9P6IH20_9PEZI</name>